<dbReference type="OrthoDB" id="7026216at2"/>
<dbReference type="AlphaFoldDB" id="A0A5E4VHJ5"/>
<evidence type="ECO:0000259" key="2">
    <source>
        <dbReference type="Pfam" id="PF07811"/>
    </source>
</evidence>
<gene>
    <name evidence="3" type="ORF">PTE30175_02599</name>
</gene>
<dbReference type="Pfam" id="PF07811">
    <property type="entry name" value="TadE"/>
    <property type="match status" value="1"/>
</dbReference>
<sequence length="162" mass="17686">MNHRLYRIRRMRGAVAVEFALVAIPMVILLMGIAEVGHAFYQYNTIVKSVRDAARMLSAYSPAQSDYPMASARCLVVYGNSACSGPQLVPGLTTNMVVICDEINTTGCTGQFKNVTTTPGGNTINLVQVTVTGYPYSQLTAFFPQFSQLTFDDISSVMRQAL</sequence>
<feature type="domain" description="TadE-like" evidence="2">
    <location>
        <begin position="13"/>
        <end position="55"/>
    </location>
</feature>
<protein>
    <submittedName>
        <fullName evidence="3">Pilus assembly protein TadG</fullName>
    </submittedName>
</protein>
<feature type="transmembrane region" description="Helical" evidence="1">
    <location>
        <begin position="12"/>
        <end position="34"/>
    </location>
</feature>
<dbReference type="Proteomes" id="UP000414233">
    <property type="component" value="Unassembled WGS sequence"/>
</dbReference>
<accession>A0A5E4VHJ5</accession>
<evidence type="ECO:0000256" key="1">
    <source>
        <dbReference type="SAM" id="Phobius"/>
    </source>
</evidence>
<keyword evidence="4" id="KW-1185">Reference proteome</keyword>
<keyword evidence="1" id="KW-0472">Membrane</keyword>
<keyword evidence="1" id="KW-1133">Transmembrane helix</keyword>
<organism evidence="3 4">
    <name type="scientific">Pandoraea terrae</name>
    <dbReference type="NCBI Taxonomy" id="1537710"/>
    <lineage>
        <taxon>Bacteria</taxon>
        <taxon>Pseudomonadati</taxon>
        <taxon>Pseudomonadota</taxon>
        <taxon>Betaproteobacteria</taxon>
        <taxon>Burkholderiales</taxon>
        <taxon>Burkholderiaceae</taxon>
        <taxon>Pandoraea</taxon>
    </lineage>
</organism>
<evidence type="ECO:0000313" key="4">
    <source>
        <dbReference type="Proteomes" id="UP000414233"/>
    </source>
</evidence>
<evidence type="ECO:0000313" key="3">
    <source>
        <dbReference type="EMBL" id="VVE11747.1"/>
    </source>
</evidence>
<keyword evidence="1" id="KW-0812">Transmembrane</keyword>
<dbReference type="RefSeq" id="WP_150697445.1">
    <property type="nucleotide sequence ID" value="NZ_CABPRZ010000009.1"/>
</dbReference>
<dbReference type="InterPro" id="IPR012495">
    <property type="entry name" value="TadE-like_dom"/>
</dbReference>
<dbReference type="EMBL" id="CABPRZ010000009">
    <property type="protein sequence ID" value="VVE11747.1"/>
    <property type="molecule type" value="Genomic_DNA"/>
</dbReference>
<proteinExistence type="predicted"/>
<name>A0A5E4VHJ5_9BURK</name>
<reference evidence="3 4" key="1">
    <citation type="submission" date="2019-08" db="EMBL/GenBank/DDBJ databases">
        <authorList>
            <person name="Peeters C."/>
        </authorList>
    </citation>
    <scope>NUCLEOTIDE SEQUENCE [LARGE SCALE GENOMIC DNA]</scope>
    <source>
        <strain evidence="3 4">LMG 30175</strain>
    </source>
</reference>